<sequence>MSFNTNTVAELAAGIGGTTLDSTNTSKKPYLVFATCPADGHTNPIVRVAAELVRRGFEATFIGGLQFEDIIRATGAHFVGLPPVFTPKIEAERNLLPAGIPRLLYDVRHVFINKTPEHWMILKDVLEELRAKDSEREIVLVPETFYMGVNPLSLGAPLPKGFITKPKVVNLHVVPYVASSIDTAPGGPGLPPDSTESGRARNQLLNQMMVAGPWAELIAHQDSIFKELGTTELLETQVPFHHWMLIHDVTLHMCPPSLEYPRSDKPSHVKFAGCLEPKPVPDNFAYPSWWEDVTRGDRRIIAVTQGTIARDYSDLIIPTMQALADRDDFLVVVILGMKEASLPAGTAIPSNTRVIDYLTYDVLLPYTSVFVMNAGYGGFLHGVTHGVPLVLAGETEDKPEIAMRGEWSGVAINLRTGRPHPDKVSAAVERVLADESFKKRVNEVRLENEAMKVYDIIEREILTIGDADV</sequence>
<keyword evidence="4" id="KW-1185">Reference proteome</keyword>
<proteinExistence type="predicted"/>
<dbReference type="GO" id="GO:0008194">
    <property type="term" value="F:UDP-glycosyltransferase activity"/>
    <property type="evidence" value="ECO:0007669"/>
    <property type="project" value="InterPro"/>
</dbReference>
<reference evidence="3" key="1">
    <citation type="journal article" date="2020" name="BMC Genomics">
        <title>Correction to: Identification and distribution of gene clusters required for synthesis of sphingolipid metabolism inhibitors in diverse species of the filamentous fungus Fusarium.</title>
        <authorList>
            <person name="Kim H.S."/>
            <person name="Lohmar J.M."/>
            <person name="Busman M."/>
            <person name="Brown D.W."/>
            <person name="Naumann T.A."/>
            <person name="Divon H.H."/>
            <person name="Lysoe E."/>
            <person name="Uhlig S."/>
            <person name="Proctor R.H."/>
        </authorList>
    </citation>
    <scope>NUCLEOTIDE SEQUENCE</scope>
    <source>
        <strain evidence="3">NRRL 22465</strain>
    </source>
</reference>
<dbReference type="Pfam" id="PF06722">
    <property type="entry name" value="EryCIII-like_C"/>
    <property type="match status" value="1"/>
</dbReference>
<dbReference type="EMBL" id="JABEYC010000412">
    <property type="protein sequence ID" value="KAF4977895.1"/>
    <property type="molecule type" value="Genomic_DNA"/>
</dbReference>
<dbReference type="PANTHER" id="PTHR21015:SF22">
    <property type="entry name" value="GLYCOSYLTRANSFERASE"/>
    <property type="match status" value="1"/>
</dbReference>
<accession>A0A8H4UJR5</accession>
<evidence type="ECO:0000313" key="4">
    <source>
        <dbReference type="Proteomes" id="UP000635477"/>
    </source>
</evidence>
<dbReference type="Gene3D" id="3.40.50.2000">
    <property type="entry name" value="Glycogen Phosphorylase B"/>
    <property type="match status" value="2"/>
</dbReference>
<dbReference type="InterPro" id="IPR002213">
    <property type="entry name" value="UDP_glucos_trans"/>
</dbReference>
<organism evidence="3 4">
    <name type="scientific">Fusarium zealandicum</name>
    <dbReference type="NCBI Taxonomy" id="1053134"/>
    <lineage>
        <taxon>Eukaryota</taxon>
        <taxon>Fungi</taxon>
        <taxon>Dikarya</taxon>
        <taxon>Ascomycota</taxon>
        <taxon>Pezizomycotina</taxon>
        <taxon>Sordariomycetes</taxon>
        <taxon>Hypocreomycetidae</taxon>
        <taxon>Hypocreales</taxon>
        <taxon>Nectriaceae</taxon>
        <taxon>Fusarium</taxon>
        <taxon>Fusarium staphyleae species complex</taxon>
    </lineage>
</organism>
<evidence type="ECO:0000259" key="2">
    <source>
        <dbReference type="Pfam" id="PF06722"/>
    </source>
</evidence>
<dbReference type="InterPro" id="IPR010610">
    <property type="entry name" value="EryCIII-like_C"/>
</dbReference>
<dbReference type="CDD" id="cd03784">
    <property type="entry name" value="GT1_Gtf-like"/>
    <property type="match status" value="1"/>
</dbReference>
<dbReference type="GO" id="GO:0016758">
    <property type="term" value="F:hexosyltransferase activity"/>
    <property type="evidence" value="ECO:0007669"/>
    <property type="project" value="UniProtKB-ARBA"/>
</dbReference>
<dbReference type="PANTHER" id="PTHR21015">
    <property type="entry name" value="UDP-N-ACETYLGLUCOSAMINE--N-ACETYLMURAMYL-(PENTAPEPTIDE) PYROPHOSPHORYL-UNDECAPRENOL N-ACETYLGLUCOSAMINE TRANSFERASE 1"/>
    <property type="match status" value="1"/>
</dbReference>
<keyword evidence="1" id="KW-0808">Transferase</keyword>
<gene>
    <name evidence="3" type="ORF">FZEAL_5643</name>
</gene>
<dbReference type="AlphaFoldDB" id="A0A8H4UJR5"/>
<evidence type="ECO:0000256" key="1">
    <source>
        <dbReference type="ARBA" id="ARBA00022679"/>
    </source>
</evidence>
<reference evidence="3" key="2">
    <citation type="submission" date="2020-05" db="EMBL/GenBank/DDBJ databases">
        <authorList>
            <person name="Kim H.-S."/>
            <person name="Proctor R.H."/>
            <person name="Brown D.W."/>
        </authorList>
    </citation>
    <scope>NUCLEOTIDE SEQUENCE</scope>
    <source>
        <strain evidence="3">NRRL 22465</strain>
    </source>
</reference>
<dbReference type="Proteomes" id="UP000635477">
    <property type="component" value="Unassembled WGS sequence"/>
</dbReference>
<protein>
    <recommendedName>
        <fullName evidence="2">Erythromycin biosynthesis protein CIII-like C-terminal domain-containing protein</fullName>
    </recommendedName>
</protein>
<dbReference type="OrthoDB" id="5835829at2759"/>
<feature type="domain" description="Erythromycin biosynthesis protein CIII-like C-terminal" evidence="2">
    <location>
        <begin position="331"/>
        <end position="450"/>
    </location>
</feature>
<dbReference type="SUPFAM" id="SSF53756">
    <property type="entry name" value="UDP-Glycosyltransferase/glycogen phosphorylase"/>
    <property type="match status" value="1"/>
</dbReference>
<evidence type="ECO:0000313" key="3">
    <source>
        <dbReference type="EMBL" id="KAF4977895.1"/>
    </source>
</evidence>
<comment type="caution">
    <text evidence="3">The sequence shown here is derived from an EMBL/GenBank/DDBJ whole genome shotgun (WGS) entry which is preliminary data.</text>
</comment>
<name>A0A8H4UJR5_9HYPO</name>